<comment type="caution">
    <text evidence="8">The sequence shown here is derived from an EMBL/GenBank/DDBJ whole genome shotgun (WGS) entry which is preliminary data.</text>
</comment>
<evidence type="ECO:0000256" key="2">
    <source>
        <dbReference type="ARBA" id="ARBA00008891"/>
    </source>
</evidence>
<keyword evidence="4" id="KW-0378">Hydrolase</keyword>
<gene>
    <name evidence="8" type="ORF">VKT23_015409</name>
</gene>
<keyword evidence="6" id="KW-0732">Signal</keyword>
<dbReference type="SUPFAM" id="SSF51126">
    <property type="entry name" value="Pectin lyase-like"/>
    <property type="match status" value="1"/>
</dbReference>
<reference evidence="8 9" key="1">
    <citation type="submission" date="2024-01" db="EMBL/GenBank/DDBJ databases">
        <title>A draft genome for the cacao thread blight pathogen Marasmiellus scandens.</title>
        <authorList>
            <person name="Baruah I.K."/>
            <person name="Leung J."/>
            <person name="Bukari Y."/>
            <person name="Amoako-Attah I."/>
            <person name="Meinhardt L.W."/>
            <person name="Bailey B.A."/>
            <person name="Cohen S.P."/>
        </authorList>
    </citation>
    <scope>NUCLEOTIDE SEQUENCE [LARGE SCALE GENOMIC DNA]</scope>
    <source>
        <strain evidence="8 9">GH-19</strain>
    </source>
</reference>
<keyword evidence="9" id="KW-1185">Reference proteome</keyword>
<evidence type="ECO:0000256" key="6">
    <source>
        <dbReference type="SAM" id="SignalP"/>
    </source>
</evidence>
<feature type="domain" description="Pectinesterase catalytic" evidence="7">
    <location>
        <begin position="36"/>
        <end position="317"/>
    </location>
</feature>
<feature type="chain" id="PRO_5047442515" description="pectinesterase" evidence="6">
    <location>
        <begin position="19"/>
        <end position="332"/>
    </location>
</feature>
<dbReference type="InterPro" id="IPR000070">
    <property type="entry name" value="Pectinesterase_cat"/>
</dbReference>
<feature type="signal peptide" evidence="6">
    <location>
        <begin position="1"/>
        <end position="18"/>
    </location>
</feature>
<evidence type="ECO:0000256" key="5">
    <source>
        <dbReference type="ARBA" id="ARBA00023085"/>
    </source>
</evidence>
<dbReference type="Pfam" id="PF01095">
    <property type="entry name" value="Pectinesterase"/>
    <property type="match status" value="1"/>
</dbReference>
<name>A0ABR1J0T5_9AGAR</name>
<accession>A0ABR1J0T5</accession>
<evidence type="ECO:0000259" key="7">
    <source>
        <dbReference type="Pfam" id="PF01095"/>
    </source>
</evidence>
<evidence type="ECO:0000256" key="4">
    <source>
        <dbReference type="ARBA" id="ARBA00022801"/>
    </source>
</evidence>
<dbReference type="Gene3D" id="2.160.20.10">
    <property type="entry name" value="Single-stranded right-handed beta-helix, Pectin lyase-like"/>
    <property type="match status" value="1"/>
</dbReference>
<keyword evidence="5" id="KW-0063">Aspartyl esterase</keyword>
<evidence type="ECO:0000313" key="8">
    <source>
        <dbReference type="EMBL" id="KAK7444013.1"/>
    </source>
</evidence>
<protein>
    <recommendedName>
        <fullName evidence="3">pectinesterase</fullName>
        <ecNumber evidence="3">3.1.1.11</ecNumber>
    </recommendedName>
</protein>
<evidence type="ECO:0000256" key="1">
    <source>
        <dbReference type="ARBA" id="ARBA00005184"/>
    </source>
</evidence>
<dbReference type="Proteomes" id="UP001498398">
    <property type="component" value="Unassembled WGS sequence"/>
</dbReference>
<dbReference type="InterPro" id="IPR012334">
    <property type="entry name" value="Pectin_lyas_fold"/>
</dbReference>
<dbReference type="PANTHER" id="PTHR31321:SF127">
    <property type="entry name" value="PECTINESTERASE"/>
    <property type="match status" value="1"/>
</dbReference>
<proteinExistence type="inferred from homology"/>
<evidence type="ECO:0000256" key="3">
    <source>
        <dbReference type="ARBA" id="ARBA00013229"/>
    </source>
</evidence>
<dbReference type="EMBL" id="JBANRG010000052">
    <property type="protein sequence ID" value="KAK7444013.1"/>
    <property type="molecule type" value="Genomic_DNA"/>
</dbReference>
<dbReference type="PANTHER" id="PTHR31321">
    <property type="entry name" value="ACYL-COA THIOESTER HYDROLASE YBHC-RELATED"/>
    <property type="match status" value="1"/>
</dbReference>
<dbReference type="EC" id="3.1.1.11" evidence="3"/>
<evidence type="ECO:0000313" key="9">
    <source>
        <dbReference type="Proteomes" id="UP001498398"/>
    </source>
</evidence>
<sequence length="332" mass="35680">MYLSLLTLFLPFLQVVLAASRTSPPSGSLVVRAGTTTSGEFKTISAAVAALPSDSSSRSIFVYPGTYTEQVYIDRPGPLTIYGYTQDTSTYTANQVNLQFNAQRGTSASNDATGTLRIHKDNFRMYNVNVKNTFGPGSQAGAISEYGSKAGFYACGFYGYQDTLYANQGTQVYLKGYIEGKTDFIYGRQGLAYFGGNTIAVKGPGFVTASGRESDDSGSYVFNQNTIVLAPNPESGTSGGYYFGRPWSDYAKVVFKNTVVNVAPKSGLWSLWDGDASSVDHVLFADFNTTGANNISRASFATQLSSSQASQYSISSAVGSDWASWVDMAYFV</sequence>
<dbReference type="InterPro" id="IPR011050">
    <property type="entry name" value="Pectin_lyase_fold/virulence"/>
</dbReference>
<organism evidence="8 9">
    <name type="scientific">Marasmiellus scandens</name>
    <dbReference type="NCBI Taxonomy" id="2682957"/>
    <lineage>
        <taxon>Eukaryota</taxon>
        <taxon>Fungi</taxon>
        <taxon>Dikarya</taxon>
        <taxon>Basidiomycota</taxon>
        <taxon>Agaricomycotina</taxon>
        <taxon>Agaricomycetes</taxon>
        <taxon>Agaricomycetidae</taxon>
        <taxon>Agaricales</taxon>
        <taxon>Marasmiineae</taxon>
        <taxon>Omphalotaceae</taxon>
        <taxon>Marasmiellus</taxon>
    </lineage>
</organism>
<comment type="pathway">
    <text evidence="1">Glycan metabolism; pectin degradation; 2-dehydro-3-deoxy-D-gluconate from pectin: step 1/5.</text>
</comment>
<comment type="similarity">
    <text evidence="2">Belongs to the pectinesterase family.</text>
</comment>